<accession>A0AAE9JRG3</accession>
<sequence>MASRNFRPIYAHAGYSIRPVKMYKDEKKVQCLARAKRENGVIFITRDHSGHAPDDGLVEARIARSELRDQAKTTALPPRTLLHDTKMKFGSRAIVVAGSDSALTRMIQRARDEKCVDTEAVDSQNPVFQGVMIVDNDKEPFMIFDEVHPTNGKRYVAFGSKVGLEMLEKSSLLLSDGTFSVAQPPFVQLWTIHATFSESTFPVVHVLMSGRQIVDYDYVLGRLKSIIPLWDPQDYLGDLEIGQATAIKNAFPNIRQTYCYFHLLQAWFRRLKQLKLQDSTHYGSSLYEFWSLLRCLPFGDPATAAQDFNDICTLLPVPLTAEMQDFVKYIRNFYVGPVRILKFPPATWNVSDRSFRHLPRTTNSVESQHRNLEACVVDTRGRSTPLLSELLKCLRQEASKLKFDKEALETDPTYKVSAERKKKDILKDQRILKVLDARIAPGSQLKGISFFKAIRAAKKYT</sequence>
<dbReference type="EMBL" id="CP092625">
    <property type="protein sequence ID" value="UMM40874.1"/>
    <property type="molecule type" value="Genomic_DNA"/>
</dbReference>
<protein>
    <recommendedName>
        <fullName evidence="1">MULE transposase domain-containing protein</fullName>
    </recommendedName>
</protein>
<gene>
    <name evidence="2" type="ORF">L5515_017378</name>
</gene>
<evidence type="ECO:0000313" key="2">
    <source>
        <dbReference type="EMBL" id="UMM40874.1"/>
    </source>
</evidence>
<feature type="domain" description="MULE transposase" evidence="1">
    <location>
        <begin position="175"/>
        <end position="265"/>
    </location>
</feature>
<evidence type="ECO:0000259" key="1">
    <source>
        <dbReference type="Pfam" id="PF10551"/>
    </source>
</evidence>
<dbReference type="Proteomes" id="UP000829354">
    <property type="component" value="Chromosome X"/>
</dbReference>
<name>A0AAE9JRG3_CAEBR</name>
<dbReference type="Pfam" id="PF10551">
    <property type="entry name" value="MULE"/>
    <property type="match status" value="1"/>
</dbReference>
<keyword evidence="3" id="KW-1185">Reference proteome</keyword>
<organism evidence="2 3">
    <name type="scientific">Caenorhabditis briggsae</name>
    <dbReference type="NCBI Taxonomy" id="6238"/>
    <lineage>
        <taxon>Eukaryota</taxon>
        <taxon>Metazoa</taxon>
        <taxon>Ecdysozoa</taxon>
        <taxon>Nematoda</taxon>
        <taxon>Chromadorea</taxon>
        <taxon>Rhabditida</taxon>
        <taxon>Rhabditina</taxon>
        <taxon>Rhabditomorpha</taxon>
        <taxon>Rhabditoidea</taxon>
        <taxon>Rhabditidae</taxon>
        <taxon>Peloderinae</taxon>
        <taxon>Caenorhabditis</taxon>
    </lineage>
</organism>
<dbReference type="AlphaFoldDB" id="A0AAE9JRG3"/>
<evidence type="ECO:0000313" key="3">
    <source>
        <dbReference type="Proteomes" id="UP000829354"/>
    </source>
</evidence>
<reference evidence="2 3" key="1">
    <citation type="submission" date="2022-04" db="EMBL/GenBank/DDBJ databases">
        <title>Chromosome-level reference genomes for two strains of Caenorhabditis briggsae: an improved platform for comparative genomics.</title>
        <authorList>
            <person name="Stevens L."/>
            <person name="Andersen E."/>
        </authorList>
    </citation>
    <scope>NUCLEOTIDE SEQUENCE [LARGE SCALE GENOMIC DNA]</scope>
    <source>
        <strain evidence="2">VX34</strain>
        <tissue evidence="2">Whole-organism</tissue>
    </source>
</reference>
<dbReference type="InterPro" id="IPR018289">
    <property type="entry name" value="MULE_transposase_dom"/>
</dbReference>
<proteinExistence type="predicted"/>